<dbReference type="GO" id="GO:0005524">
    <property type="term" value="F:ATP binding"/>
    <property type="evidence" value="ECO:0007669"/>
    <property type="project" value="UniProtKB-KW"/>
</dbReference>
<comment type="caution">
    <text evidence="7">The sequence shown here is derived from an EMBL/GenBank/DDBJ whole genome shotgun (WGS) entry which is preliminary data.</text>
</comment>
<keyword evidence="5" id="KW-0143">Chaperone</keyword>
<evidence type="ECO:0000256" key="2">
    <source>
        <dbReference type="ARBA" id="ARBA00022741"/>
    </source>
</evidence>
<evidence type="ECO:0008006" key="9">
    <source>
        <dbReference type="Google" id="ProtNLM"/>
    </source>
</evidence>
<name>A0A8J3U734_9ACTN</name>
<comment type="similarity">
    <text evidence="1 6">Belongs to the heat shock protein 70 family.</text>
</comment>
<dbReference type="AlphaFoldDB" id="A0A8J3U734"/>
<evidence type="ECO:0000313" key="7">
    <source>
        <dbReference type="EMBL" id="GII39326.1"/>
    </source>
</evidence>
<dbReference type="Pfam" id="PF00012">
    <property type="entry name" value="HSP70"/>
    <property type="match status" value="1"/>
</dbReference>
<organism evidence="7 8">
    <name type="scientific">Planotetraspora phitsanulokensis</name>
    <dbReference type="NCBI Taxonomy" id="575192"/>
    <lineage>
        <taxon>Bacteria</taxon>
        <taxon>Bacillati</taxon>
        <taxon>Actinomycetota</taxon>
        <taxon>Actinomycetes</taxon>
        <taxon>Streptosporangiales</taxon>
        <taxon>Streptosporangiaceae</taxon>
        <taxon>Planotetraspora</taxon>
    </lineage>
</organism>
<evidence type="ECO:0000256" key="4">
    <source>
        <dbReference type="ARBA" id="ARBA00023016"/>
    </source>
</evidence>
<dbReference type="RefSeq" id="WP_204074922.1">
    <property type="nucleotide sequence ID" value="NZ_BAABHI010000009.1"/>
</dbReference>
<dbReference type="Proteomes" id="UP000622547">
    <property type="component" value="Unassembled WGS sequence"/>
</dbReference>
<dbReference type="PROSITE" id="PS01036">
    <property type="entry name" value="HSP70_3"/>
    <property type="match status" value="1"/>
</dbReference>
<sequence>MLVAGRVAQRSMARYPERVERNPKRYVGKKTMLLGGVPVDVGDALAALLGLFVNEGRVRFNGSMPSCVVLTCPVAWRDDRREILRGAGEAVVPDARIVLVEEPVAAALHYASTHRVNGGKRVAVYDLGGGTFDAAVLAADGDDFKVIGEPGGDDAIGGEVFDEQVYGFFGEQLERTRPEFFADVTGNPDRRFLAAAADLLEEARIAKETLSAYGTASQYIAGADVDVTITKDDLEGLVKADVTRTADLLDETLERAKVTPADLAGIFMTGGASRMPLVHSTLRERHGDLVHTSDDPKIVVALGAARLAWKLKSDHENHIVPVMDGVFDVAASTAGVYALCAGEAGRHVLRRIDLTAGRADRELQFGEVLDWAVSSEGVVVADRAPDGVRLRTLTPELTIRSGQLLPLGSEPRVLARDGAGWAFFQPRRPTLVNNAIGLPWGETGSLSVIEVSLGGFFSQEAPPVPLGNTAQWFVNEDNSQRRLLDQDSPTGGEAALAVGSSGCVVVLGQFKSKKGVFGGAHQNFVPRQVLCVVEPGGKISRIERRSPNWLQQVVLHDGKWFISTNAGLEIDAAPEPPQVIVPRQRAGALRWFPAGTEMYAVGMDTVVPARGWSVLHFDATTASARVLAQEDRACLLGHLTSRAPLERPRVISDGDSLWMAVSGEEGTSRILHVTPSGAKEVFRAPGWIEPVAKVPYGLMCLHLPGTPPGVSRPPAAGLVRIAV</sequence>
<dbReference type="SUPFAM" id="SSF53067">
    <property type="entry name" value="Actin-like ATPase domain"/>
    <property type="match status" value="2"/>
</dbReference>
<dbReference type="GO" id="GO:0140662">
    <property type="term" value="F:ATP-dependent protein folding chaperone"/>
    <property type="evidence" value="ECO:0007669"/>
    <property type="project" value="InterPro"/>
</dbReference>
<keyword evidence="3 6" id="KW-0067">ATP-binding</keyword>
<gene>
    <name evidence="7" type="ORF">Pph01_43290</name>
</gene>
<evidence type="ECO:0000256" key="5">
    <source>
        <dbReference type="ARBA" id="ARBA00023186"/>
    </source>
</evidence>
<accession>A0A8J3U734</accession>
<dbReference type="InterPro" id="IPR043129">
    <property type="entry name" value="ATPase_NBD"/>
</dbReference>
<reference evidence="7 8" key="1">
    <citation type="submission" date="2021-01" db="EMBL/GenBank/DDBJ databases">
        <title>Whole genome shotgun sequence of Planotetraspora phitsanulokensis NBRC 104273.</title>
        <authorList>
            <person name="Komaki H."/>
            <person name="Tamura T."/>
        </authorList>
    </citation>
    <scope>NUCLEOTIDE SEQUENCE [LARGE SCALE GENOMIC DNA]</scope>
    <source>
        <strain evidence="7 8">NBRC 104273</strain>
    </source>
</reference>
<evidence type="ECO:0000256" key="6">
    <source>
        <dbReference type="RuleBase" id="RU003322"/>
    </source>
</evidence>
<dbReference type="PANTHER" id="PTHR19375">
    <property type="entry name" value="HEAT SHOCK PROTEIN 70KDA"/>
    <property type="match status" value="1"/>
</dbReference>
<evidence type="ECO:0000256" key="1">
    <source>
        <dbReference type="ARBA" id="ARBA00007381"/>
    </source>
</evidence>
<evidence type="ECO:0000313" key="8">
    <source>
        <dbReference type="Proteomes" id="UP000622547"/>
    </source>
</evidence>
<dbReference type="Gene3D" id="3.30.420.40">
    <property type="match status" value="2"/>
</dbReference>
<dbReference type="EMBL" id="BOOP01000020">
    <property type="protein sequence ID" value="GII39326.1"/>
    <property type="molecule type" value="Genomic_DNA"/>
</dbReference>
<keyword evidence="4" id="KW-0346">Stress response</keyword>
<keyword evidence="8" id="KW-1185">Reference proteome</keyword>
<dbReference type="SUPFAM" id="SSF82171">
    <property type="entry name" value="DPP6 N-terminal domain-like"/>
    <property type="match status" value="1"/>
</dbReference>
<evidence type="ECO:0000256" key="3">
    <source>
        <dbReference type="ARBA" id="ARBA00022840"/>
    </source>
</evidence>
<proteinExistence type="inferred from homology"/>
<keyword evidence="2 6" id="KW-0547">Nucleotide-binding</keyword>
<protein>
    <recommendedName>
        <fullName evidence="9">Hsp70 family protein</fullName>
    </recommendedName>
</protein>
<dbReference type="InterPro" id="IPR013126">
    <property type="entry name" value="Hsp_70_fam"/>
</dbReference>
<dbReference type="Gene3D" id="3.90.640.10">
    <property type="entry name" value="Actin, Chain A, domain 4"/>
    <property type="match status" value="1"/>
</dbReference>
<dbReference type="PRINTS" id="PR00301">
    <property type="entry name" value="HEATSHOCK70"/>
</dbReference>
<dbReference type="InterPro" id="IPR018181">
    <property type="entry name" value="Heat_shock_70_CS"/>
</dbReference>